<evidence type="ECO:0000256" key="1">
    <source>
        <dbReference type="ARBA" id="ARBA00005995"/>
    </source>
</evidence>
<dbReference type="EMBL" id="RWGY01000054">
    <property type="protein sequence ID" value="TVU04447.1"/>
    <property type="molecule type" value="Genomic_DNA"/>
</dbReference>
<comment type="similarity">
    <text evidence="1">Belongs to the flavin monoamine oxidase family.</text>
</comment>
<dbReference type="GO" id="GO:0006598">
    <property type="term" value="P:polyamine catabolic process"/>
    <property type="evidence" value="ECO:0007669"/>
    <property type="project" value="TreeGrafter"/>
</dbReference>
<dbReference type="OrthoDB" id="5046242at2759"/>
<evidence type="ECO:0000313" key="3">
    <source>
        <dbReference type="EMBL" id="TVU04447.1"/>
    </source>
</evidence>
<dbReference type="InterPro" id="IPR050281">
    <property type="entry name" value="Flavin_monoamine_oxidase"/>
</dbReference>
<name>A0A5J9SZP0_9POAL</name>
<gene>
    <name evidence="4" type="ORF">EJB05_22461</name>
    <name evidence="3" type="ORF">EJB05_49989</name>
</gene>
<dbReference type="PANTHER" id="PTHR10742">
    <property type="entry name" value="FLAVIN MONOAMINE OXIDASE"/>
    <property type="match status" value="1"/>
</dbReference>
<dbReference type="Gramene" id="TVU30817">
    <property type="protein sequence ID" value="TVU30817"/>
    <property type="gene ID" value="EJB05_22461"/>
</dbReference>
<dbReference type="EMBL" id="RWGY01000011">
    <property type="protein sequence ID" value="TVU30817.1"/>
    <property type="molecule type" value="Genomic_DNA"/>
</dbReference>
<dbReference type="InterPro" id="IPR036188">
    <property type="entry name" value="FAD/NAD-bd_sf"/>
</dbReference>
<sequence length="114" mass="12147">MSCVGARCAKVIIIGAGMSGISAGKRLSDAGIKDILILEATGRIGGRICKTEFAGTNVEIGANWVEGVADDNSVDTVDVNPIWSIVNDELNITTSRSDYDHLASNIYKEEYVPE</sequence>
<protein>
    <recommendedName>
        <fullName evidence="2">Amine oxidase domain-containing protein</fullName>
    </recommendedName>
</protein>
<feature type="non-terminal residue" evidence="3">
    <location>
        <position position="1"/>
    </location>
</feature>
<dbReference type="Gene3D" id="3.50.50.60">
    <property type="entry name" value="FAD/NAD(P)-binding domain"/>
    <property type="match status" value="1"/>
</dbReference>
<proteinExistence type="inferred from homology"/>
<accession>A0A5J9SZP0</accession>
<comment type="caution">
    <text evidence="3">The sequence shown here is derived from an EMBL/GenBank/DDBJ whole genome shotgun (WGS) entry which is preliminary data.</text>
</comment>
<dbReference type="PANTHER" id="PTHR10742:SF313">
    <property type="entry name" value="AMINE OXIDASE"/>
    <property type="match status" value="1"/>
</dbReference>
<dbReference type="Pfam" id="PF01593">
    <property type="entry name" value="Amino_oxidase"/>
    <property type="match status" value="1"/>
</dbReference>
<dbReference type="AlphaFoldDB" id="A0A5J9SZP0"/>
<dbReference type="InterPro" id="IPR002937">
    <property type="entry name" value="Amino_oxidase"/>
</dbReference>
<evidence type="ECO:0000259" key="2">
    <source>
        <dbReference type="Pfam" id="PF01593"/>
    </source>
</evidence>
<dbReference type="Gramene" id="TVU04447">
    <property type="protein sequence ID" value="TVU04447"/>
    <property type="gene ID" value="EJB05_49989"/>
</dbReference>
<dbReference type="Proteomes" id="UP000324897">
    <property type="component" value="Chromosome 1"/>
</dbReference>
<dbReference type="SUPFAM" id="SSF51905">
    <property type="entry name" value="FAD/NAD(P)-binding domain"/>
    <property type="match status" value="1"/>
</dbReference>
<reference evidence="3 5" key="1">
    <citation type="journal article" date="2019" name="Sci. Rep.">
        <title>A high-quality genome of Eragrostis curvula grass provides insights into Poaceae evolution and supports new strategies to enhance forage quality.</title>
        <authorList>
            <person name="Carballo J."/>
            <person name="Santos B.A.C.M."/>
            <person name="Zappacosta D."/>
            <person name="Garbus I."/>
            <person name="Selva J.P."/>
            <person name="Gallo C.A."/>
            <person name="Diaz A."/>
            <person name="Albertini E."/>
            <person name="Caccamo M."/>
            <person name="Echenique V."/>
        </authorList>
    </citation>
    <scope>NUCLEOTIDE SEQUENCE [LARGE SCALE GENOMIC DNA]</scope>
    <source>
        <strain evidence="5">cv. Victoria</strain>
        <tissue evidence="3">Leaf</tissue>
    </source>
</reference>
<dbReference type="GO" id="GO:0050660">
    <property type="term" value="F:flavin adenine dinucleotide binding"/>
    <property type="evidence" value="ECO:0007669"/>
    <property type="project" value="UniProtKB-ARBA"/>
</dbReference>
<feature type="domain" description="Amine oxidase" evidence="2">
    <location>
        <begin position="18"/>
        <end position="95"/>
    </location>
</feature>
<organism evidence="3 5">
    <name type="scientific">Eragrostis curvula</name>
    <name type="common">weeping love grass</name>
    <dbReference type="NCBI Taxonomy" id="38414"/>
    <lineage>
        <taxon>Eukaryota</taxon>
        <taxon>Viridiplantae</taxon>
        <taxon>Streptophyta</taxon>
        <taxon>Embryophyta</taxon>
        <taxon>Tracheophyta</taxon>
        <taxon>Spermatophyta</taxon>
        <taxon>Magnoliopsida</taxon>
        <taxon>Liliopsida</taxon>
        <taxon>Poales</taxon>
        <taxon>Poaceae</taxon>
        <taxon>PACMAD clade</taxon>
        <taxon>Chloridoideae</taxon>
        <taxon>Eragrostideae</taxon>
        <taxon>Eragrostidinae</taxon>
        <taxon>Eragrostis</taxon>
    </lineage>
</organism>
<keyword evidence="5" id="KW-1185">Reference proteome</keyword>
<evidence type="ECO:0000313" key="5">
    <source>
        <dbReference type="Proteomes" id="UP000324897"/>
    </source>
</evidence>
<dbReference type="GO" id="GO:0016491">
    <property type="term" value="F:oxidoreductase activity"/>
    <property type="evidence" value="ECO:0007669"/>
    <property type="project" value="InterPro"/>
</dbReference>
<evidence type="ECO:0000313" key="4">
    <source>
        <dbReference type="EMBL" id="TVU30817.1"/>
    </source>
</evidence>